<dbReference type="InterPro" id="IPR010919">
    <property type="entry name" value="SAND-like_dom_sf"/>
</dbReference>
<dbReference type="PROSITE" id="PS50864">
    <property type="entry name" value="SAND"/>
    <property type="match status" value="1"/>
</dbReference>
<dbReference type="Pfam" id="PF25892">
    <property type="entry name" value="Spe-44"/>
    <property type="match status" value="1"/>
</dbReference>
<protein>
    <recommendedName>
        <fullName evidence="8">SAND domain-containing protein</fullName>
    </recommendedName>
</protein>
<feature type="region of interest" description="Disordered" evidence="7">
    <location>
        <begin position="192"/>
        <end position="216"/>
    </location>
</feature>
<dbReference type="AlphaFoldDB" id="A0AAV5UFI7"/>
<keyword evidence="10" id="KW-1185">Reference proteome</keyword>
<comment type="caution">
    <text evidence="9">The sequence shown here is derived from an EMBL/GenBank/DDBJ whole genome shotgun (WGS) entry which is preliminary data.</text>
</comment>
<dbReference type="GO" id="GO:0046872">
    <property type="term" value="F:metal ion binding"/>
    <property type="evidence" value="ECO:0007669"/>
    <property type="project" value="UniProtKB-KW"/>
</dbReference>
<evidence type="ECO:0000313" key="9">
    <source>
        <dbReference type="EMBL" id="GMT05095.1"/>
    </source>
</evidence>
<keyword evidence="5" id="KW-0804">Transcription</keyword>
<accession>A0AAV5UFI7</accession>
<keyword evidence="6" id="KW-0539">Nucleus</keyword>
<dbReference type="SUPFAM" id="SSF63763">
    <property type="entry name" value="SAND domain-like"/>
    <property type="match status" value="1"/>
</dbReference>
<keyword evidence="4" id="KW-0238">DNA-binding</keyword>
<evidence type="ECO:0000256" key="5">
    <source>
        <dbReference type="ARBA" id="ARBA00023163"/>
    </source>
</evidence>
<dbReference type="SMART" id="SM00258">
    <property type="entry name" value="SAND"/>
    <property type="match status" value="1"/>
</dbReference>
<organism evidence="9 10">
    <name type="scientific">Pristionchus entomophagus</name>
    <dbReference type="NCBI Taxonomy" id="358040"/>
    <lineage>
        <taxon>Eukaryota</taxon>
        <taxon>Metazoa</taxon>
        <taxon>Ecdysozoa</taxon>
        <taxon>Nematoda</taxon>
        <taxon>Chromadorea</taxon>
        <taxon>Rhabditida</taxon>
        <taxon>Rhabditina</taxon>
        <taxon>Diplogasteromorpha</taxon>
        <taxon>Diplogasteroidea</taxon>
        <taxon>Neodiplogasteridae</taxon>
        <taxon>Pristionchus</taxon>
    </lineage>
</organism>
<keyword evidence="2" id="KW-0862">Zinc</keyword>
<dbReference type="InterPro" id="IPR059099">
    <property type="entry name" value="GMEB1/2/Spe-44_dom"/>
</dbReference>
<dbReference type="Gene3D" id="3.10.390.10">
    <property type="entry name" value="SAND domain-like"/>
    <property type="match status" value="1"/>
</dbReference>
<evidence type="ECO:0000256" key="2">
    <source>
        <dbReference type="ARBA" id="ARBA00022833"/>
    </source>
</evidence>
<dbReference type="InterPro" id="IPR000770">
    <property type="entry name" value="SAND_dom"/>
</dbReference>
<evidence type="ECO:0000259" key="8">
    <source>
        <dbReference type="PROSITE" id="PS50864"/>
    </source>
</evidence>
<dbReference type="PANTHER" id="PTHR10417">
    <property type="entry name" value="GLUCOCORTICOID MODULATORY ELEMENT-BINDING PROTEIN"/>
    <property type="match status" value="1"/>
</dbReference>
<dbReference type="Pfam" id="PF01342">
    <property type="entry name" value="SAND"/>
    <property type="match status" value="1"/>
</dbReference>
<dbReference type="EMBL" id="BTSX01000006">
    <property type="protein sequence ID" value="GMT05095.1"/>
    <property type="molecule type" value="Genomic_DNA"/>
</dbReference>
<sequence>IMVDSGCLVVTPDPSSSSSSSTVSLVTVTCGGPATTITVSRSASPSSSGSHHDSSPLHLLTAVDEVPIDHQRPLPSSIDKMPLIGVPNGPKIIEVKCGPLHAKMHVEHFLCPGIHQPCIELDGEMISPKEFTVRANKDKQKDWKGSIRIGKSNLRSLMEMRSFDFYNHSIFCSAKCQSRNYITPKSALLHSEKGSASSSSSTSSESDKDSSRRSSKSSIEQLLAMQLAAAPPTTVPPKTHYGYGYQVDHCDSISQFVHLQQALNNNNNLPAKEEIIDVTSPPEVVLPTADQITGMMRSQPSLFWSQLAHTALLDDVIDLVQQEVDVMRATAKHAGPASPPVKAAESLCRVALSLQLGEQIAARVRTRHFHQNATNEMERKRRMESYPTTLGEAVKRPCLQFPPEPAPLIKLEPKHNDFVPSSNSAFSMPTPSHHVELLLKLAVLQQMQQQQSVVAPPPPPPPEISFNVQLTEALLKIQANQATTTVQ</sequence>
<evidence type="ECO:0000256" key="7">
    <source>
        <dbReference type="SAM" id="MobiDB-lite"/>
    </source>
</evidence>
<dbReference type="Proteomes" id="UP001432027">
    <property type="component" value="Unassembled WGS sequence"/>
</dbReference>
<feature type="compositionally biased region" description="Low complexity" evidence="7">
    <location>
        <begin position="194"/>
        <end position="204"/>
    </location>
</feature>
<evidence type="ECO:0000313" key="10">
    <source>
        <dbReference type="Proteomes" id="UP001432027"/>
    </source>
</evidence>
<evidence type="ECO:0000256" key="4">
    <source>
        <dbReference type="ARBA" id="ARBA00023125"/>
    </source>
</evidence>
<feature type="non-terminal residue" evidence="9">
    <location>
        <position position="1"/>
    </location>
</feature>
<dbReference type="GO" id="GO:0003677">
    <property type="term" value="F:DNA binding"/>
    <property type="evidence" value="ECO:0007669"/>
    <property type="project" value="UniProtKB-KW"/>
</dbReference>
<evidence type="ECO:0000256" key="3">
    <source>
        <dbReference type="ARBA" id="ARBA00023015"/>
    </source>
</evidence>
<evidence type="ECO:0000256" key="1">
    <source>
        <dbReference type="ARBA" id="ARBA00022723"/>
    </source>
</evidence>
<keyword evidence="3" id="KW-0805">Transcription regulation</keyword>
<name>A0AAV5UFI7_9BILA</name>
<dbReference type="PANTHER" id="PTHR10417:SF4">
    <property type="entry name" value="SAND DOMAIN-CONTAINING PROTEIN-RELATED"/>
    <property type="match status" value="1"/>
</dbReference>
<gene>
    <name evidence="9" type="ORF">PENTCL1PPCAC_27269</name>
</gene>
<feature type="domain" description="SAND" evidence="8">
    <location>
        <begin position="81"/>
        <end position="164"/>
    </location>
</feature>
<evidence type="ECO:0000256" key="6">
    <source>
        <dbReference type="ARBA" id="ARBA00023242"/>
    </source>
</evidence>
<proteinExistence type="predicted"/>
<reference evidence="9" key="1">
    <citation type="submission" date="2023-10" db="EMBL/GenBank/DDBJ databases">
        <title>Genome assembly of Pristionchus species.</title>
        <authorList>
            <person name="Yoshida K."/>
            <person name="Sommer R.J."/>
        </authorList>
    </citation>
    <scope>NUCLEOTIDE SEQUENCE</scope>
    <source>
        <strain evidence="9">RS0144</strain>
    </source>
</reference>
<keyword evidence="1" id="KW-0479">Metal-binding</keyword>